<dbReference type="Gene3D" id="2.40.30.170">
    <property type="match status" value="1"/>
</dbReference>
<keyword evidence="2" id="KW-0813">Transport</keyword>
<gene>
    <name evidence="4" type="ORF">FEN17_00785</name>
</gene>
<evidence type="ECO:0000313" key="4">
    <source>
        <dbReference type="EMBL" id="TLV02209.1"/>
    </source>
</evidence>
<dbReference type="PANTHER" id="PTHR30097:SF4">
    <property type="entry name" value="SLR6042 PROTEIN"/>
    <property type="match status" value="1"/>
</dbReference>
<dbReference type="InterPro" id="IPR051909">
    <property type="entry name" value="MFP_Cation_Efflux"/>
</dbReference>
<dbReference type="OrthoDB" id="9814657at2"/>
<reference evidence="4 5" key="1">
    <citation type="submission" date="2019-05" db="EMBL/GenBank/DDBJ databases">
        <authorList>
            <person name="Qu J.-H."/>
        </authorList>
    </citation>
    <scope>NUCLEOTIDE SEQUENCE [LARGE SCALE GENOMIC DNA]</scope>
    <source>
        <strain evidence="4 5">T17</strain>
    </source>
</reference>
<dbReference type="NCBIfam" id="TIGR01730">
    <property type="entry name" value="RND_mfp"/>
    <property type="match status" value="1"/>
</dbReference>
<protein>
    <submittedName>
        <fullName evidence="4">Efflux RND transporter periplasmic adaptor subunit</fullName>
    </submittedName>
</protein>
<comment type="similarity">
    <text evidence="1">Belongs to the membrane fusion protein (MFP) (TC 8.A.1) family.</text>
</comment>
<dbReference type="PROSITE" id="PS51257">
    <property type="entry name" value="PROKAR_LIPOPROTEIN"/>
    <property type="match status" value="1"/>
</dbReference>
<dbReference type="RefSeq" id="WP_138363418.1">
    <property type="nucleotide sequence ID" value="NZ_VCEJ01000002.1"/>
</dbReference>
<evidence type="ECO:0000256" key="1">
    <source>
        <dbReference type="ARBA" id="ARBA00009477"/>
    </source>
</evidence>
<dbReference type="PANTHER" id="PTHR30097">
    <property type="entry name" value="CATION EFFLUX SYSTEM PROTEIN CUSB"/>
    <property type="match status" value="1"/>
</dbReference>
<evidence type="ECO:0000256" key="2">
    <source>
        <dbReference type="ARBA" id="ARBA00022448"/>
    </source>
</evidence>
<dbReference type="InterPro" id="IPR006143">
    <property type="entry name" value="RND_pump_MFP"/>
</dbReference>
<comment type="caution">
    <text evidence="4">The sequence shown here is derived from an EMBL/GenBank/DDBJ whole genome shotgun (WGS) entry which is preliminary data.</text>
</comment>
<dbReference type="Pfam" id="PF25973">
    <property type="entry name" value="BSH_CzcB"/>
    <property type="match status" value="1"/>
</dbReference>
<dbReference type="Gene3D" id="2.40.50.100">
    <property type="match status" value="1"/>
</dbReference>
<evidence type="ECO:0000259" key="3">
    <source>
        <dbReference type="Pfam" id="PF25973"/>
    </source>
</evidence>
<dbReference type="GO" id="GO:0060003">
    <property type="term" value="P:copper ion export"/>
    <property type="evidence" value="ECO:0007669"/>
    <property type="project" value="TreeGrafter"/>
</dbReference>
<evidence type="ECO:0000313" key="5">
    <source>
        <dbReference type="Proteomes" id="UP000306402"/>
    </source>
</evidence>
<dbReference type="InterPro" id="IPR058647">
    <property type="entry name" value="BSH_CzcB-like"/>
</dbReference>
<dbReference type="Proteomes" id="UP000306402">
    <property type="component" value="Unassembled WGS sequence"/>
</dbReference>
<dbReference type="GO" id="GO:0030313">
    <property type="term" value="C:cell envelope"/>
    <property type="evidence" value="ECO:0007669"/>
    <property type="project" value="TreeGrafter"/>
</dbReference>
<name>A0A5R9L1H6_9BACT</name>
<organism evidence="4 5">
    <name type="scientific">Dyadobacter luticola</name>
    <dbReference type="NCBI Taxonomy" id="1979387"/>
    <lineage>
        <taxon>Bacteria</taxon>
        <taxon>Pseudomonadati</taxon>
        <taxon>Bacteroidota</taxon>
        <taxon>Cytophagia</taxon>
        <taxon>Cytophagales</taxon>
        <taxon>Spirosomataceae</taxon>
        <taxon>Dyadobacter</taxon>
    </lineage>
</organism>
<dbReference type="GO" id="GO:0022857">
    <property type="term" value="F:transmembrane transporter activity"/>
    <property type="evidence" value="ECO:0007669"/>
    <property type="project" value="InterPro"/>
</dbReference>
<accession>A0A5R9L1H6</accession>
<feature type="domain" description="CzcB-like barrel-sandwich hybrid" evidence="3">
    <location>
        <begin position="80"/>
        <end position="225"/>
    </location>
</feature>
<dbReference type="GO" id="GO:0016020">
    <property type="term" value="C:membrane"/>
    <property type="evidence" value="ECO:0007669"/>
    <property type="project" value="InterPro"/>
</dbReference>
<keyword evidence="5" id="KW-1185">Reference proteome</keyword>
<dbReference type="EMBL" id="VCEJ01000002">
    <property type="protein sequence ID" value="TLV02209.1"/>
    <property type="molecule type" value="Genomic_DNA"/>
</dbReference>
<dbReference type="SUPFAM" id="SSF111369">
    <property type="entry name" value="HlyD-like secretion proteins"/>
    <property type="match status" value="1"/>
</dbReference>
<dbReference type="Gene3D" id="1.10.287.470">
    <property type="entry name" value="Helix hairpin bin"/>
    <property type="match status" value="1"/>
</dbReference>
<proteinExistence type="inferred from homology"/>
<dbReference type="GO" id="GO:0015679">
    <property type="term" value="P:plasma membrane copper ion transport"/>
    <property type="evidence" value="ECO:0007669"/>
    <property type="project" value="TreeGrafter"/>
</dbReference>
<dbReference type="AlphaFoldDB" id="A0A5R9L1H6"/>
<sequence length="394" mass="43943">MKKIIVYLLLLTTVSCEKKAEETEKTAEKQPEKELATNMVELTKMQYETVGIEIGTTTIRNISDVVAANGVIDIPPQNLVSISAPMGGFVRKTELLQGMNVKKGQILATVENPDFIQIQQDYLETGSRLEYAELEFERQGQLSKENVNAKKVLQQAASEVKTQKARLAGLKEKLITAGINLNILEKGKIVNHANIISPISGSVTTVNVNLGKYVNPTDVMFEIVDTDHLHVELSIFEQDIPRVKLGQLVRFTVNNNPQKEHLAKVYLINQKINEDRTVRVHCHLEHDDTGLLPQNFVKAVIETGANPVPALPDQAVVDYEGKSYVFLQRARQADDEGENEGLTFEMTEVARGVSENGFSQITFPDNLKDQHPRIVVKGAYALLSKLKNSEEEEE</sequence>